<dbReference type="Proteomes" id="UP001603857">
    <property type="component" value="Unassembled WGS sequence"/>
</dbReference>
<gene>
    <name evidence="2" type="ORF">Fmac_020904</name>
</gene>
<evidence type="ECO:0000256" key="1">
    <source>
        <dbReference type="SAM" id="SignalP"/>
    </source>
</evidence>
<evidence type="ECO:0000313" key="3">
    <source>
        <dbReference type="Proteomes" id="UP001603857"/>
    </source>
</evidence>
<feature type="signal peptide" evidence="1">
    <location>
        <begin position="1"/>
        <end position="16"/>
    </location>
</feature>
<keyword evidence="3" id="KW-1185">Reference proteome</keyword>
<comment type="caution">
    <text evidence="2">The sequence shown here is derived from an EMBL/GenBank/DDBJ whole genome shotgun (WGS) entry which is preliminary data.</text>
</comment>
<accession>A0ABD1LVA1</accession>
<keyword evidence="1" id="KW-0732">Signal</keyword>
<feature type="chain" id="PRO_5044793999" evidence="1">
    <location>
        <begin position="17"/>
        <end position="514"/>
    </location>
</feature>
<dbReference type="EMBL" id="JBGMDY010000007">
    <property type="protein sequence ID" value="KAL2327477.1"/>
    <property type="molecule type" value="Genomic_DNA"/>
</dbReference>
<sequence>MGLLGMLLILLPRVFLLQVLIFHDGCCVACLKLLPFVCCSPQDKINVLQKKLERFLHLSEDVTKSEKSIEFFDVVETCCYECEDKVGLSQLLVNSRSKGWRRSSTGRDASLTHNCPGRLKHSGEGDVPAKGTPKLKRPCAIALSLGCRPALAIDFVASGADRQTSRVFLRMSYLELQTSELDVLGVPGKIRKRSTISLLEEKPSSDVNDSELNGSSGYALENDEHDVDSLNVDSSTLDSSLCIDSSCIDTSYVDFSTVDIDTSLVDSFAIDSHCINTSCVDTSCSDTFIVDTSIIDIDADACISHSIDDECIIHNTDDDSYIATALDYTGGGDCDSIDIIFGLALEFGITPDFSLAGHSFTCDTSALCAICIEINNAITGTIEVAISNDPLVGDALVDTTLIDHAILEDALPIFVSVPECALTYVKPPSVQEDISFTCVYNSVALYGSYGAFYAYIRDVANFKNGGGTSQVFLRRPYLELHTSNLDVLGVPGKIRKRSTISLLEEKPSSDVKGV</sequence>
<proteinExistence type="predicted"/>
<protein>
    <submittedName>
        <fullName evidence="2">Uncharacterized protein</fullName>
    </submittedName>
</protein>
<evidence type="ECO:0000313" key="2">
    <source>
        <dbReference type="EMBL" id="KAL2327477.1"/>
    </source>
</evidence>
<reference evidence="2 3" key="1">
    <citation type="submission" date="2024-08" db="EMBL/GenBank/DDBJ databases">
        <title>Insights into the chromosomal genome structure of Flemingia macrophylla.</title>
        <authorList>
            <person name="Ding Y."/>
            <person name="Zhao Y."/>
            <person name="Bi W."/>
            <person name="Wu M."/>
            <person name="Zhao G."/>
            <person name="Gong Y."/>
            <person name="Li W."/>
            <person name="Zhang P."/>
        </authorList>
    </citation>
    <scope>NUCLEOTIDE SEQUENCE [LARGE SCALE GENOMIC DNA]</scope>
    <source>
        <strain evidence="2">DYQJB</strain>
        <tissue evidence="2">Leaf</tissue>
    </source>
</reference>
<organism evidence="2 3">
    <name type="scientific">Flemingia macrophylla</name>
    <dbReference type="NCBI Taxonomy" id="520843"/>
    <lineage>
        <taxon>Eukaryota</taxon>
        <taxon>Viridiplantae</taxon>
        <taxon>Streptophyta</taxon>
        <taxon>Embryophyta</taxon>
        <taxon>Tracheophyta</taxon>
        <taxon>Spermatophyta</taxon>
        <taxon>Magnoliopsida</taxon>
        <taxon>eudicotyledons</taxon>
        <taxon>Gunneridae</taxon>
        <taxon>Pentapetalae</taxon>
        <taxon>rosids</taxon>
        <taxon>fabids</taxon>
        <taxon>Fabales</taxon>
        <taxon>Fabaceae</taxon>
        <taxon>Papilionoideae</taxon>
        <taxon>50 kb inversion clade</taxon>
        <taxon>NPAAA clade</taxon>
        <taxon>indigoferoid/millettioid clade</taxon>
        <taxon>Phaseoleae</taxon>
        <taxon>Flemingia</taxon>
    </lineage>
</organism>
<dbReference type="AlphaFoldDB" id="A0ABD1LVA1"/>
<name>A0ABD1LVA1_9FABA</name>